<dbReference type="EMBL" id="CABVPY010000009">
    <property type="protein sequence ID" value="VWB43178.1"/>
    <property type="molecule type" value="Genomic_DNA"/>
</dbReference>
<dbReference type="AlphaFoldDB" id="A0A6P2JG76"/>
<evidence type="ECO:0008006" key="3">
    <source>
        <dbReference type="Google" id="ProtNLM"/>
    </source>
</evidence>
<dbReference type="RefSeq" id="WP_230943372.1">
    <property type="nucleotide sequence ID" value="NZ_CABVPY010000009.1"/>
</dbReference>
<accession>A0A6P2JG76</accession>
<gene>
    <name evidence="1" type="ORF">BLA6863_01931</name>
</gene>
<evidence type="ECO:0000313" key="2">
    <source>
        <dbReference type="Proteomes" id="UP000494170"/>
    </source>
</evidence>
<dbReference type="Proteomes" id="UP000494170">
    <property type="component" value="Unassembled WGS sequence"/>
</dbReference>
<protein>
    <recommendedName>
        <fullName evidence="3">HipA-like C-terminal domain-containing protein</fullName>
    </recommendedName>
</protein>
<name>A0A6P2JG76_BURL3</name>
<sequence length="293" mass="32419">MNKNIPADLREIAARPPVYRLLGVPEKVVGKHLNHVWKGLAGIPGADEPGIPVVVKYLPNTAQLDIELACGLASQVLKLPVPNPGLVIAEPEDLPGRPTGMKGGPVVLFGSLFQPQFMARHAGGGEIGEEYIWESVCSNDTGRIGAAWDELVANPDRHAQNLLFDGVKWWLFDHNLALEPVTKLYKAIASTSSQQDVVMYKARVNQLLTQLVTRRPENHGIEDEAAKFARHAQRLKMLAIEMGRWKLPAEGRVTTIIRMAAVIVDLIALRLEPLHLYLAQRLQKPSAENLWNE</sequence>
<proteinExistence type="predicted"/>
<organism evidence="1 2">
    <name type="scientific">Burkholderia lata (strain ATCC 17760 / DSM 23089 / LMG 22485 / NCIMB 9086 / R18194 / 383)</name>
    <dbReference type="NCBI Taxonomy" id="482957"/>
    <lineage>
        <taxon>Bacteria</taxon>
        <taxon>Pseudomonadati</taxon>
        <taxon>Pseudomonadota</taxon>
        <taxon>Betaproteobacteria</taxon>
        <taxon>Burkholderiales</taxon>
        <taxon>Burkholderiaceae</taxon>
        <taxon>Burkholderia</taxon>
        <taxon>Burkholderia cepacia complex</taxon>
    </lineage>
</organism>
<reference evidence="1 2" key="1">
    <citation type="submission" date="2019-09" db="EMBL/GenBank/DDBJ databases">
        <authorList>
            <person name="Depoorter E."/>
        </authorList>
    </citation>
    <scope>NUCLEOTIDE SEQUENCE [LARGE SCALE GENOMIC DNA]</scope>
    <source>
        <strain evidence="1">LMG 6863</strain>
    </source>
</reference>
<evidence type="ECO:0000313" key="1">
    <source>
        <dbReference type="EMBL" id="VWB43178.1"/>
    </source>
</evidence>